<dbReference type="Proteomes" id="UP000681343">
    <property type="component" value="Chromosome"/>
</dbReference>
<dbReference type="AlphaFoldDB" id="A0A810Q0F7"/>
<accession>A0A810Q0F7</accession>
<evidence type="ECO:0000313" key="2">
    <source>
        <dbReference type="Proteomes" id="UP000681343"/>
    </source>
</evidence>
<dbReference type="RefSeq" id="WP_212820016.1">
    <property type="nucleotide sequence ID" value="NZ_AP023415.1"/>
</dbReference>
<name>A0A810Q0F7_9FIRM</name>
<evidence type="ECO:0008006" key="3">
    <source>
        <dbReference type="Google" id="ProtNLM"/>
    </source>
</evidence>
<dbReference type="KEGG" id="vfa:MM35RIKEN_11230"/>
<proteinExistence type="predicted"/>
<evidence type="ECO:0000313" key="1">
    <source>
        <dbReference type="EMBL" id="BCK78931.1"/>
    </source>
</evidence>
<sequence>MDNNGKSRHSVWLSDEVWQEVDAFYKLDNCPTRNEFVEKALRQYCGRLHAERSVAYLPRALQEMLEGTLGMFGDRLGKMLFKLVVEHNMTNHLLGGDIDMTRDEYNKMRGSSVREVASTHGSISFRDVLLFHREE</sequence>
<protein>
    <recommendedName>
        <fullName evidence="3">Ribbon-helix-helix protein CopG domain-containing protein</fullName>
    </recommendedName>
</protein>
<keyword evidence="2" id="KW-1185">Reference proteome</keyword>
<organism evidence="1 2">
    <name type="scientific">Vescimonas fastidiosa</name>
    <dbReference type="NCBI Taxonomy" id="2714353"/>
    <lineage>
        <taxon>Bacteria</taxon>
        <taxon>Bacillati</taxon>
        <taxon>Bacillota</taxon>
        <taxon>Clostridia</taxon>
        <taxon>Eubacteriales</taxon>
        <taxon>Oscillospiraceae</taxon>
        <taxon>Vescimonas</taxon>
    </lineage>
</organism>
<reference evidence="1" key="1">
    <citation type="submission" date="2020-09" db="EMBL/GenBank/DDBJ databases">
        <title>New species isolated from human feces.</title>
        <authorList>
            <person name="Kitahara M."/>
            <person name="Shigeno Y."/>
            <person name="Shime M."/>
            <person name="Matsumoto Y."/>
            <person name="Nakamura S."/>
            <person name="Motooka D."/>
            <person name="Fukuoka S."/>
            <person name="Nishikawa H."/>
            <person name="Benno Y."/>
        </authorList>
    </citation>
    <scope>NUCLEOTIDE SEQUENCE</scope>
    <source>
        <strain evidence="1">MM35</strain>
    </source>
</reference>
<dbReference type="EMBL" id="AP023415">
    <property type="protein sequence ID" value="BCK78931.1"/>
    <property type="molecule type" value="Genomic_DNA"/>
</dbReference>
<gene>
    <name evidence="1" type="ORF">MM35RIKEN_11230</name>
</gene>